<dbReference type="Pfam" id="PF01066">
    <property type="entry name" value="CDP-OH_P_transf"/>
    <property type="match status" value="1"/>
</dbReference>
<feature type="transmembrane region" description="Helical" evidence="7">
    <location>
        <begin position="12"/>
        <end position="32"/>
    </location>
</feature>
<evidence type="ECO:0000256" key="4">
    <source>
        <dbReference type="ARBA" id="ARBA00023136"/>
    </source>
</evidence>
<dbReference type="InterPro" id="IPR048254">
    <property type="entry name" value="CDP_ALCOHOL_P_TRANSF_CS"/>
</dbReference>
<feature type="transmembrane region" description="Helical" evidence="7">
    <location>
        <begin position="139"/>
        <end position="161"/>
    </location>
</feature>
<protein>
    <submittedName>
        <fullName evidence="11">CDP-alcohol phosphatidyltransferase</fullName>
    </submittedName>
</protein>
<dbReference type="Proteomes" id="UP000038040">
    <property type="component" value="Unplaced"/>
</dbReference>
<reference evidence="8 10" key="2">
    <citation type="submission" date="2018-11" db="EMBL/GenBank/DDBJ databases">
        <authorList>
            <consortium name="Pathogen Informatics"/>
        </authorList>
    </citation>
    <scope>NUCLEOTIDE SEQUENCE [LARGE SCALE GENOMIC DNA]</scope>
</reference>
<evidence type="ECO:0000256" key="5">
    <source>
        <dbReference type="RuleBase" id="RU003750"/>
    </source>
</evidence>
<evidence type="ECO:0000256" key="1">
    <source>
        <dbReference type="ARBA" id="ARBA00004370"/>
    </source>
</evidence>
<keyword evidence="7" id="KW-0812">Transmembrane</keyword>
<dbReference type="Proteomes" id="UP000274756">
    <property type="component" value="Unassembled WGS sequence"/>
</dbReference>
<sequence length="256" mass="28978">MRSFYPTWIAPNLLTLSGFLCALFAFFVVSFFDYEFSSNSQFSSSTHTLDGTDGKQARRTGSSGPVGELFDHGLDSWSVLPFTVTLFSAFGRGEFGLTTQSFLCILIGSQFTFILSHWEKYNTGVLYLPWGYDFSQFNNVYEIVLPLFSSFTLFIISYFWAEYSPNNISDIDPRVFYCVMSTVFSNIACRLIVSQMSSTRAEAFNGLLGIYCSVFLMCIPGYFSAVYELLLLRVLCIVLIIAHLHYGICLVCFLIF</sequence>
<gene>
    <name evidence="8" type="ORF">DME_LOCUS1735</name>
</gene>
<dbReference type="GO" id="GO:0004307">
    <property type="term" value="F:ethanolaminephosphotransferase activity"/>
    <property type="evidence" value="ECO:0007669"/>
    <property type="project" value="TreeGrafter"/>
</dbReference>
<dbReference type="PROSITE" id="PS00379">
    <property type="entry name" value="CDP_ALCOHOL_P_TRANSF"/>
    <property type="match status" value="1"/>
</dbReference>
<dbReference type="EMBL" id="UYYG01000030">
    <property type="protein sequence ID" value="VDN51762.1"/>
    <property type="molecule type" value="Genomic_DNA"/>
</dbReference>
<dbReference type="InterPro" id="IPR000462">
    <property type="entry name" value="CDP-OH_P_trans"/>
</dbReference>
<evidence type="ECO:0000313" key="9">
    <source>
        <dbReference type="Proteomes" id="UP000038040"/>
    </source>
</evidence>
<name>A0A0N4UIE5_DRAME</name>
<evidence type="ECO:0000313" key="11">
    <source>
        <dbReference type="WBParaSite" id="DME_0000737301-mRNA-1"/>
    </source>
</evidence>
<feature type="transmembrane region" description="Helical" evidence="7">
    <location>
        <begin position="173"/>
        <end position="193"/>
    </location>
</feature>
<evidence type="ECO:0000313" key="8">
    <source>
        <dbReference type="EMBL" id="VDN51762.1"/>
    </source>
</evidence>
<comment type="similarity">
    <text evidence="2 5">Belongs to the CDP-alcohol phosphatidyltransferase class-I family.</text>
</comment>
<evidence type="ECO:0000256" key="7">
    <source>
        <dbReference type="SAM" id="Phobius"/>
    </source>
</evidence>
<accession>A0A0N4UIE5</accession>
<keyword evidence="10" id="KW-1185">Reference proteome</keyword>
<reference evidence="11" key="1">
    <citation type="submission" date="2017-02" db="UniProtKB">
        <authorList>
            <consortium name="WormBaseParasite"/>
        </authorList>
    </citation>
    <scope>IDENTIFICATION</scope>
</reference>
<dbReference type="WBParaSite" id="DME_0000737301-mRNA-1">
    <property type="protein sequence ID" value="DME_0000737301-mRNA-1"/>
    <property type="gene ID" value="DME_0000737301"/>
</dbReference>
<keyword evidence="7" id="KW-1133">Transmembrane helix</keyword>
<dbReference type="Gene3D" id="1.20.120.1760">
    <property type="match status" value="1"/>
</dbReference>
<organism evidence="9 11">
    <name type="scientific">Dracunculus medinensis</name>
    <name type="common">Guinea worm</name>
    <dbReference type="NCBI Taxonomy" id="318479"/>
    <lineage>
        <taxon>Eukaryota</taxon>
        <taxon>Metazoa</taxon>
        <taxon>Ecdysozoa</taxon>
        <taxon>Nematoda</taxon>
        <taxon>Chromadorea</taxon>
        <taxon>Rhabditida</taxon>
        <taxon>Spirurina</taxon>
        <taxon>Dracunculoidea</taxon>
        <taxon>Dracunculidae</taxon>
        <taxon>Dracunculus</taxon>
    </lineage>
</organism>
<dbReference type="PANTHER" id="PTHR10414:SF71">
    <property type="entry name" value="FI05338P"/>
    <property type="match status" value="1"/>
</dbReference>
<dbReference type="GO" id="GO:0006646">
    <property type="term" value="P:phosphatidylethanolamine biosynthetic process"/>
    <property type="evidence" value="ECO:0007669"/>
    <property type="project" value="TreeGrafter"/>
</dbReference>
<dbReference type="InterPro" id="IPR043130">
    <property type="entry name" value="CDP-OH_PTrfase_TM_dom"/>
</dbReference>
<dbReference type="AlphaFoldDB" id="A0A0N4UIE5"/>
<evidence type="ECO:0000256" key="3">
    <source>
        <dbReference type="ARBA" id="ARBA00022679"/>
    </source>
</evidence>
<evidence type="ECO:0000256" key="6">
    <source>
        <dbReference type="SAM" id="MobiDB-lite"/>
    </source>
</evidence>
<evidence type="ECO:0000313" key="10">
    <source>
        <dbReference type="Proteomes" id="UP000274756"/>
    </source>
</evidence>
<dbReference type="PANTHER" id="PTHR10414">
    <property type="entry name" value="ETHANOLAMINEPHOSPHOTRANSFERASE"/>
    <property type="match status" value="1"/>
</dbReference>
<dbReference type="STRING" id="318479.A0A0N4UIE5"/>
<dbReference type="GO" id="GO:0005789">
    <property type="term" value="C:endoplasmic reticulum membrane"/>
    <property type="evidence" value="ECO:0007669"/>
    <property type="project" value="TreeGrafter"/>
</dbReference>
<keyword evidence="3 5" id="KW-0808">Transferase</keyword>
<feature type="transmembrane region" description="Helical" evidence="7">
    <location>
        <begin position="230"/>
        <end position="255"/>
    </location>
</feature>
<dbReference type="GO" id="GO:0005794">
    <property type="term" value="C:Golgi apparatus"/>
    <property type="evidence" value="ECO:0007669"/>
    <property type="project" value="TreeGrafter"/>
</dbReference>
<feature type="transmembrane region" description="Helical" evidence="7">
    <location>
        <begin position="205"/>
        <end position="224"/>
    </location>
</feature>
<proteinExistence type="inferred from homology"/>
<feature type="region of interest" description="Disordered" evidence="6">
    <location>
        <begin position="39"/>
        <end position="62"/>
    </location>
</feature>
<feature type="transmembrane region" description="Helical" evidence="7">
    <location>
        <begin position="97"/>
        <end position="118"/>
    </location>
</feature>
<dbReference type="InterPro" id="IPR014472">
    <property type="entry name" value="CHOPT"/>
</dbReference>
<comment type="subcellular location">
    <subcellularLocation>
        <location evidence="1">Membrane</location>
    </subcellularLocation>
</comment>
<evidence type="ECO:0000256" key="2">
    <source>
        <dbReference type="ARBA" id="ARBA00010441"/>
    </source>
</evidence>
<dbReference type="OrthoDB" id="196717at2759"/>
<keyword evidence="4 7" id="KW-0472">Membrane</keyword>